<protein>
    <submittedName>
        <fullName evidence="3">Uncharacterized protein</fullName>
    </submittedName>
</protein>
<dbReference type="EMBL" id="RKLQ01000001">
    <property type="protein sequence ID" value="MBX0302884.1"/>
    <property type="molecule type" value="Genomic_DNA"/>
</dbReference>
<accession>A0A8J7YHN6</accession>
<comment type="caution">
    <text evidence="3">The sequence shown here is derived from an EMBL/GenBank/DDBJ whole genome shotgun (WGS) entry which is preliminary data.</text>
</comment>
<name>A0A8J7YHN6_9EURY</name>
<gene>
    <name evidence="3" type="ORF">EGD98_04265</name>
</gene>
<keyword evidence="2" id="KW-0472">Membrane</keyword>
<feature type="transmembrane region" description="Helical" evidence="2">
    <location>
        <begin position="109"/>
        <end position="129"/>
    </location>
</feature>
<evidence type="ECO:0000256" key="1">
    <source>
        <dbReference type="SAM" id="MobiDB-lite"/>
    </source>
</evidence>
<keyword evidence="4" id="KW-1185">Reference proteome</keyword>
<proteinExistence type="predicted"/>
<sequence>MGVRSIAVELWKRCVSLAGTSNTHRETGVTASNSTGPFQAERPSGSEDDGRKLTLLVYGQSLWMAVTLTLLFVLGLWSLRLYFVVSFIGLLINRLLFAPTRRSQRWWRVVSALTWLCFLGLSYLISLRMQAAVA</sequence>
<evidence type="ECO:0000313" key="3">
    <source>
        <dbReference type="EMBL" id="MBX0302884.1"/>
    </source>
</evidence>
<feature type="transmembrane region" description="Helical" evidence="2">
    <location>
        <begin position="79"/>
        <end position="97"/>
    </location>
</feature>
<feature type="transmembrane region" description="Helical" evidence="2">
    <location>
        <begin position="53"/>
        <end position="73"/>
    </location>
</feature>
<dbReference type="AlphaFoldDB" id="A0A8J7YHN6"/>
<dbReference type="Pfam" id="PF26161">
    <property type="entry name" value="DUF8044"/>
    <property type="match status" value="1"/>
</dbReference>
<dbReference type="InterPro" id="IPR058357">
    <property type="entry name" value="DUF8044"/>
</dbReference>
<evidence type="ECO:0000256" key="2">
    <source>
        <dbReference type="SAM" id="Phobius"/>
    </source>
</evidence>
<feature type="region of interest" description="Disordered" evidence="1">
    <location>
        <begin position="24"/>
        <end position="48"/>
    </location>
</feature>
<reference evidence="3" key="1">
    <citation type="submission" date="2021-06" db="EMBL/GenBank/DDBJ databases">
        <title>Halomicroarcula sp. F24A a new haloarchaeum isolated from saline soil.</title>
        <authorList>
            <person name="Duran-Viseras A."/>
            <person name="Sanchez-Porro C."/>
            <person name="Ventosa A."/>
        </authorList>
    </citation>
    <scope>NUCLEOTIDE SEQUENCE</scope>
    <source>
        <strain evidence="3">F24A</strain>
    </source>
</reference>
<keyword evidence="2" id="KW-1133">Transmembrane helix</keyword>
<organism evidence="3 4">
    <name type="scientific">Haloarcula salinisoli</name>
    <dbReference type="NCBI Taxonomy" id="2487746"/>
    <lineage>
        <taxon>Archaea</taxon>
        <taxon>Methanobacteriati</taxon>
        <taxon>Methanobacteriota</taxon>
        <taxon>Stenosarchaea group</taxon>
        <taxon>Halobacteria</taxon>
        <taxon>Halobacteriales</taxon>
        <taxon>Haloarculaceae</taxon>
        <taxon>Haloarcula</taxon>
    </lineage>
</organism>
<dbReference type="Proteomes" id="UP000783863">
    <property type="component" value="Unassembled WGS sequence"/>
</dbReference>
<dbReference type="RefSeq" id="WP_220587112.1">
    <property type="nucleotide sequence ID" value="NZ_RKLQ01000001.1"/>
</dbReference>
<evidence type="ECO:0000313" key="4">
    <source>
        <dbReference type="Proteomes" id="UP000783863"/>
    </source>
</evidence>
<keyword evidence="2" id="KW-0812">Transmembrane</keyword>